<gene>
    <name evidence="1" type="ORF">NRB56_72960</name>
</gene>
<protein>
    <submittedName>
        <fullName evidence="1">Uncharacterized protein</fullName>
    </submittedName>
</protein>
<dbReference type="EMBL" id="WEGI01000022">
    <property type="protein sequence ID" value="MQY31686.1"/>
    <property type="molecule type" value="Genomic_DNA"/>
</dbReference>
<dbReference type="AlphaFoldDB" id="A0A7K0E0U2"/>
<organism evidence="1 2">
    <name type="scientific">Nocardia aurantia</name>
    <dbReference type="NCBI Taxonomy" id="2585199"/>
    <lineage>
        <taxon>Bacteria</taxon>
        <taxon>Bacillati</taxon>
        <taxon>Actinomycetota</taxon>
        <taxon>Actinomycetes</taxon>
        <taxon>Mycobacteriales</taxon>
        <taxon>Nocardiaceae</taxon>
        <taxon>Nocardia</taxon>
    </lineage>
</organism>
<evidence type="ECO:0000313" key="2">
    <source>
        <dbReference type="Proteomes" id="UP000431401"/>
    </source>
</evidence>
<name>A0A7K0E0U2_9NOCA</name>
<sequence length="169" mass="18980">MAEPTPSQPVLGDLISEAKAGRLTVNFNADMRVNAEEFAYIERDCRDFKESIQRLQRVAREIAAQKKWGLGEDQSILTSAKTVVHRFRAKAGIVDAGQDSNNNVYDILDQHYRIVDSLQELHRTIAQRYIETDEVFAARYNELMANMPPSGIGTAAIQGPMQAGEGKWR</sequence>
<dbReference type="RefSeq" id="WP_153348903.1">
    <property type="nucleotide sequence ID" value="NZ_WEGI01000022.1"/>
</dbReference>
<reference evidence="1 2" key="1">
    <citation type="submission" date="2019-10" db="EMBL/GenBank/DDBJ databases">
        <title>Nocardia macrotermitis sp. nov. and Nocardia aurantia sp. nov., isolated from the gut of fungus growing-termite Macrotermes natalensis.</title>
        <authorList>
            <person name="Benndorf R."/>
            <person name="Schwitalla J."/>
            <person name="Martin K."/>
            <person name="De Beer W."/>
            <person name="Kaster A.-K."/>
            <person name="Vollmers J."/>
            <person name="Poulsen M."/>
            <person name="Beemelmanns C."/>
        </authorList>
    </citation>
    <scope>NUCLEOTIDE SEQUENCE [LARGE SCALE GENOMIC DNA]</scope>
    <source>
        <strain evidence="1 2">RB56</strain>
    </source>
</reference>
<evidence type="ECO:0000313" key="1">
    <source>
        <dbReference type="EMBL" id="MQY31686.1"/>
    </source>
</evidence>
<accession>A0A7K0E0U2</accession>
<comment type="caution">
    <text evidence="1">The sequence shown here is derived from an EMBL/GenBank/DDBJ whole genome shotgun (WGS) entry which is preliminary data.</text>
</comment>
<proteinExistence type="predicted"/>
<dbReference type="OrthoDB" id="4549006at2"/>
<keyword evidence="2" id="KW-1185">Reference proteome</keyword>
<dbReference type="Proteomes" id="UP000431401">
    <property type="component" value="Unassembled WGS sequence"/>
</dbReference>